<dbReference type="OrthoDB" id="1304416at2759"/>
<dbReference type="PANTHER" id="PTHR33710:SF64">
    <property type="entry name" value="ENDONUCLEASE_EXONUCLEASE_PHOSPHATASE DOMAIN-CONTAINING PROTEIN"/>
    <property type="match status" value="1"/>
</dbReference>
<name>A0A9Q1Q7J3_9CARY</name>
<evidence type="ECO:0000313" key="2">
    <source>
        <dbReference type="Proteomes" id="UP001153076"/>
    </source>
</evidence>
<evidence type="ECO:0000313" key="1">
    <source>
        <dbReference type="EMBL" id="KAJ8431937.1"/>
    </source>
</evidence>
<dbReference type="SUPFAM" id="SSF56219">
    <property type="entry name" value="DNase I-like"/>
    <property type="match status" value="1"/>
</dbReference>
<keyword evidence="2" id="KW-1185">Reference proteome</keyword>
<dbReference type="PANTHER" id="PTHR33710">
    <property type="entry name" value="BNAC02G09200D PROTEIN"/>
    <property type="match status" value="1"/>
</dbReference>
<proteinExistence type="predicted"/>
<comment type="caution">
    <text evidence="1">The sequence shown here is derived from an EMBL/GenBank/DDBJ whole genome shotgun (WGS) entry which is preliminary data.</text>
</comment>
<reference evidence="1" key="1">
    <citation type="submission" date="2022-04" db="EMBL/GenBank/DDBJ databases">
        <title>Carnegiea gigantea Genome sequencing and assembly v2.</title>
        <authorList>
            <person name="Copetti D."/>
            <person name="Sanderson M.J."/>
            <person name="Burquez A."/>
            <person name="Wojciechowski M.F."/>
        </authorList>
    </citation>
    <scope>NUCLEOTIDE SEQUENCE</scope>
    <source>
        <strain evidence="1">SGP5-SGP5p</strain>
        <tissue evidence="1">Aerial part</tissue>
    </source>
</reference>
<dbReference type="InterPro" id="IPR036691">
    <property type="entry name" value="Endo/exonu/phosph_ase_sf"/>
</dbReference>
<protein>
    <recommendedName>
        <fullName evidence="3">Endonuclease/exonuclease/phosphatase domain-containing protein</fullName>
    </recommendedName>
</protein>
<gene>
    <name evidence="1" type="ORF">Cgig2_017423</name>
</gene>
<sequence length="188" mass="22028">MGKKTVGRNSKQDRNEEELIGQSRNSTYIIKPLSYLQLWSELKTTTQSMQEAWCILGDFNSILHTGDRIEGNVVADFEIKHFAYCIKDCELLVMRSNELYLSWPNKTVWSRIDWVLTNPYWYATLDYVHVECMTQSLLDHIPYYFNFQHVKDPAFKEIVSTHIKALPHATKMKRLQLLLRTLGNLLPS</sequence>
<dbReference type="Proteomes" id="UP001153076">
    <property type="component" value="Unassembled WGS sequence"/>
</dbReference>
<organism evidence="1 2">
    <name type="scientific">Carnegiea gigantea</name>
    <dbReference type="NCBI Taxonomy" id="171969"/>
    <lineage>
        <taxon>Eukaryota</taxon>
        <taxon>Viridiplantae</taxon>
        <taxon>Streptophyta</taxon>
        <taxon>Embryophyta</taxon>
        <taxon>Tracheophyta</taxon>
        <taxon>Spermatophyta</taxon>
        <taxon>Magnoliopsida</taxon>
        <taxon>eudicotyledons</taxon>
        <taxon>Gunneridae</taxon>
        <taxon>Pentapetalae</taxon>
        <taxon>Caryophyllales</taxon>
        <taxon>Cactineae</taxon>
        <taxon>Cactaceae</taxon>
        <taxon>Cactoideae</taxon>
        <taxon>Echinocereeae</taxon>
        <taxon>Carnegiea</taxon>
    </lineage>
</organism>
<dbReference type="AlphaFoldDB" id="A0A9Q1Q7J3"/>
<evidence type="ECO:0008006" key="3">
    <source>
        <dbReference type="Google" id="ProtNLM"/>
    </source>
</evidence>
<accession>A0A9Q1Q7J3</accession>
<dbReference type="EMBL" id="JAKOGI010000652">
    <property type="protein sequence ID" value="KAJ8431937.1"/>
    <property type="molecule type" value="Genomic_DNA"/>
</dbReference>
<dbReference type="Gene3D" id="3.60.10.10">
    <property type="entry name" value="Endonuclease/exonuclease/phosphatase"/>
    <property type="match status" value="1"/>
</dbReference>